<evidence type="ECO:0000313" key="4">
    <source>
        <dbReference type="Proteomes" id="UP001558713"/>
    </source>
</evidence>
<evidence type="ECO:0000313" key="3">
    <source>
        <dbReference type="EMBL" id="KAL1197205.1"/>
    </source>
</evidence>
<feature type="compositionally biased region" description="Low complexity" evidence="1">
    <location>
        <begin position="84"/>
        <end position="94"/>
    </location>
</feature>
<keyword evidence="4" id="KW-1185">Reference proteome</keyword>
<feature type="region of interest" description="Disordered" evidence="1">
    <location>
        <begin position="75"/>
        <end position="94"/>
    </location>
</feature>
<dbReference type="Pfam" id="PF14303">
    <property type="entry name" value="NAM-associated"/>
    <property type="match status" value="1"/>
</dbReference>
<sequence length="281" mass="32110">MTTILSAISKLSGCVNQIENKNPSGASEQDILNQAKMLLAQDPKYPRGFRFDHVWPILKGIEKFANKNTNTPTSFQEEGCDVMSSPSFSSPSPGMSSIDLNMNTEEAIFNLSSRPMGSKKAKKKQQTDEHFKKMMEQNEKLIKSITKSSSERNEIQRQKIEVAKIKQEHKIMFADLSCITDPVSRAYIEMERKRILREKTQTNQYEEHGEGSQSQYHGSQYRASQYQGDQSQEDQFQGEQVGEQNQGEKDQGEDQRAPNDPEYYTPYYDYISGTRTNFPAN</sequence>
<dbReference type="InterPro" id="IPR029466">
    <property type="entry name" value="NAM-associated_C"/>
</dbReference>
<feature type="compositionally biased region" description="Low complexity" evidence="1">
    <location>
        <begin position="235"/>
        <end position="245"/>
    </location>
</feature>
<evidence type="ECO:0000256" key="1">
    <source>
        <dbReference type="SAM" id="MobiDB-lite"/>
    </source>
</evidence>
<reference evidence="3 4" key="1">
    <citation type="submission" date="2024-04" db="EMBL/GenBank/DDBJ databases">
        <title>Genome assembly C_amara_ONT_v2.</title>
        <authorList>
            <person name="Yant L."/>
            <person name="Moore C."/>
            <person name="Slenker M."/>
        </authorList>
    </citation>
    <scope>NUCLEOTIDE SEQUENCE [LARGE SCALE GENOMIC DNA]</scope>
    <source>
        <tissue evidence="3">Leaf</tissue>
    </source>
</reference>
<organism evidence="3 4">
    <name type="scientific">Cardamine amara subsp. amara</name>
    <dbReference type="NCBI Taxonomy" id="228776"/>
    <lineage>
        <taxon>Eukaryota</taxon>
        <taxon>Viridiplantae</taxon>
        <taxon>Streptophyta</taxon>
        <taxon>Embryophyta</taxon>
        <taxon>Tracheophyta</taxon>
        <taxon>Spermatophyta</taxon>
        <taxon>Magnoliopsida</taxon>
        <taxon>eudicotyledons</taxon>
        <taxon>Gunneridae</taxon>
        <taxon>Pentapetalae</taxon>
        <taxon>rosids</taxon>
        <taxon>malvids</taxon>
        <taxon>Brassicales</taxon>
        <taxon>Brassicaceae</taxon>
        <taxon>Cardamineae</taxon>
        <taxon>Cardamine</taxon>
    </lineage>
</organism>
<accession>A0ABD1A783</accession>
<feature type="domain" description="No apical meristem-associated C-terminal" evidence="2">
    <location>
        <begin position="47"/>
        <end position="195"/>
    </location>
</feature>
<dbReference type="PANTHER" id="PTHR45125:SF51">
    <property type="entry name" value="F21J9.4-RELATED"/>
    <property type="match status" value="1"/>
</dbReference>
<feature type="compositionally biased region" description="Polar residues" evidence="1">
    <location>
        <begin position="211"/>
        <end position="234"/>
    </location>
</feature>
<dbReference type="EMBL" id="JBANAX010000694">
    <property type="protein sequence ID" value="KAL1197205.1"/>
    <property type="molecule type" value="Genomic_DNA"/>
</dbReference>
<name>A0ABD1A783_CARAN</name>
<comment type="caution">
    <text evidence="3">The sequence shown here is derived from an EMBL/GenBank/DDBJ whole genome shotgun (WGS) entry which is preliminary data.</text>
</comment>
<dbReference type="PANTHER" id="PTHR45125">
    <property type="entry name" value="F21J9.4-RELATED"/>
    <property type="match status" value="1"/>
</dbReference>
<dbReference type="Proteomes" id="UP001558713">
    <property type="component" value="Unassembled WGS sequence"/>
</dbReference>
<gene>
    <name evidence="3" type="ORF">V5N11_012744</name>
</gene>
<protein>
    <recommendedName>
        <fullName evidence="2">No apical meristem-associated C-terminal domain-containing protein</fullName>
    </recommendedName>
</protein>
<feature type="region of interest" description="Disordered" evidence="1">
    <location>
        <begin position="199"/>
        <end position="281"/>
    </location>
</feature>
<feature type="compositionally biased region" description="Basic and acidic residues" evidence="1">
    <location>
        <begin position="199"/>
        <end position="210"/>
    </location>
</feature>
<feature type="compositionally biased region" description="Basic and acidic residues" evidence="1">
    <location>
        <begin position="246"/>
        <end position="259"/>
    </location>
</feature>
<proteinExistence type="predicted"/>
<dbReference type="AlphaFoldDB" id="A0ABD1A783"/>
<evidence type="ECO:0000259" key="2">
    <source>
        <dbReference type="Pfam" id="PF14303"/>
    </source>
</evidence>